<comment type="caution">
    <text evidence="4">The sequence shown here is derived from an EMBL/GenBank/DDBJ whole genome shotgun (WGS) entry which is preliminary data.</text>
</comment>
<dbReference type="Gene3D" id="3.30.70.270">
    <property type="match status" value="1"/>
</dbReference>
<sequence length="686" mass="72027">MLQVVSYYRRGGLASALMVVAVTLQAPAVATSVVGRAPSWALALAVLGQAVVLNAQVLLLRRRVTSIPWSSHVEIATSVLSWGALLVWLGAETLSGTDGTGTTWAWLALAAALVSATLAGASVAMCRPRPDLRLLALLAGSTAGFLLQVLLHVDDATSPVPGAARVVLGALVAASFLVSLGEQPVVPRSAPRPRWAREFATGALSGAMALVVLTVSGHVDVPSSAVLLAALSVATGFVRAGLVVREFLALQASREEATTDELTTLPNRRALLRALGRRVTRGSGATLLLLDLDRFKEVNDTLGHHVGDELLRQVGARMRATVPTPALASRLGGDEFAILLPFADPGRAEAVARQVETVLGQGFDLGTHVVTVQASIGVALFDPSAHQDDDPGMTAVELLRRADVAMYAAKGNDLGPVLHEETLDERTRTRVRELAELRNALERGEIVLHYQPQVDVVSGSLRGLEALARWDRPGRGVLPPPAFLPLAEETGLMPAITRAVLEQAVRQAGTWNAAGLAVPVSVNLAAADVHPGLVPTVADLLTASGLPANLLVLEITETSVLHDPDAAAAVLTELRDLGVGVSLDDYGTGHSSLLLLLHLPVNEVKIDRSFVAQLLHDERHLAVISSSIDLAHRLGMVVVAEGVETEAMLDRLAQLGCDVSQGYLHSPPRPVADLFPALGTIAVPGS</sequence>
<evidence type="ECO:0000259" key="3">
    <source>
        <dbReference type="PROSITE" id="PS50887"/>
    </source>
</evidence>
<dbReference type="PROSITE" id="PS50883">
    <property type="entry name" value="EAL"/>
    <property type="match status" value="1"/>
</dbReference>
<feature type="transmembrane region" description="Helical" evidence="1">
    <location>
        <begin position="40"/>
        <end position="60"/>
    </location>
</feature>
<feature type="transmembrane region" description="Helical" evidence="1">
    <location>
        <begin position="163"/>
        <end position="180"/>
    </location>
</feature>
<feature type="transmembrane region" description="Helical" evidence="1">
    <location>
        <begin position="200"/>
        <end position="219"/>
    </location>
</feature>
<dbReference type="Proteomes" id="UP001589748">
    <property type="component" value="Unassembled WGS sequence"/>
</dbReference>
<dbReference type="InterPro" id="IPR035919">
    <property type="entry name" value="EAL_sf"/>
</dbReference>
<keyword evidence="1" id="KW-1133">Transmembrane helix</keyword>
<dbReference type="InterPro" id="IPR052155">
    <property type="entry name" value="Biofilm_reg_signaling"/>
</dbReference>
<dbReference type="SMART" id="SM00267">
    <property type="entry name" value="GGDEF"/>
    <property type="match status" value="1"/>
</dbReference>
<dbReference type="SUPFAM" id="SSF141868">
    <property type="entry name" value="EAL domain-like"/>
    <property type="match status" value="1"/>
</dbReference>
<dbReference type="NCBIfam" id="TIGR00254">
    <property type="entry name" value="GGDEF"/>
    <property type="match status" value="1"/>
</dbReference>
<feature type="transmembrane region" description="Helical" evidence="1">
    <location>
        <begin position="72"/>
        <end position="91"/>
    </location>
</feature>
<dbReference type="CDD" id="cd01948">
    <property type="entry name" value="EAL"/>
    <property type="match status" value="1"/>
</dbReference>
<dbReference type="InterPro" id="IPR029787">
    <property type="entry name" value="Nucleotide_cyclase"/>
</dbReference>
<evidence type="ECO:0000313" key="4">
    <source>
        <dbReference type="EMBL" id="MFB9376184.1"/>
    </source>
</evidence>
<dbReference type="InterPro" id="IPR043128">
    <property type="entry name" value="Rev_trsase/Diguanyl_cyclase"/>
</dbReference>
<dbReference type="SUPFAM" id="SSF55073">
    <property type="entry name" value="Nucleotide cyclase"/>
    <property type="match status" value="1"/>
</dbReference>
<keyword evidence="5" id="KW-1185">Reference proteome</keyword>
<organism evidence="4 5">
    <name type="scientific">Kineococcus gynurae</name>
    <dbReference type="NCBI Taxonomy" id="452979"/>
    <lineage>
        <taxon>Bacteria</taxon>
        <taxon>Bacillati</taxon>
        <taxon>Actinomycetota</taxon>
        <taxon>Actinomycetes</taxon>
        <taxon>Kineosporiales</taxon>
        <taxon>Kineosporiaceae</taxon>
        <taxon>Kineococcus</taxon>
    </lineage>
</organism>
<feature type="domain" description="GGDEF" evidence="3">
    <location>
        <begin position="283"/>
        <end position="420"/>
    </location>
</feature>
<dbReference type="Pfam" id="PF00990">
    <property type="entry name" value="GGDEF"/>
    <property type="match status" value="1"/>
</dbReference>
<dbReference type="PANTHER" id="PTHR44757">
    <property type="entry name" value="DIGUANYLATE CYCLASE DGCP"/>
    <property type="match status" value="1"/>
</dbReference>
<dbReference type="CDD" id="cd01949">
    <property type="entry name" value="GGDEF"/>
    <property type="match status" value="1"/>
</dbReference>
<evidence type="ECO:0000256" key="1">
    <source>
        <dbReference type="SAM" id="Phobius"/>
    </source>
</evidence>
<feature type="domain" description="EAL" evidence="2">
    <location>
        <begin position="430"/>
        <end position="682"/>
    </location>
</feature>
<protein>
    <submittedName>
        <fullName evidence="4">Bifunctional diguanylate cyclase/phosphodiesterase</fullName>
    </submittedName>
</protein>
<feature type="transmembrane region" description="Helical" evidence="1">
    <location>
        <begin position="132"/>
        <end position="151"/>
    </location>
</feature>
<dbReference type="Pfam" id="PF00563">
    <property type="entry name" value="EAL"/>
    <property type="match status" value="1"/>
</dbReference>
<dbReference type="RefSeq" id="WP_380134743.1">
    <property type="nucleotide sequence ID" value="NZ_JBHLUI010000002.1"/>
</dbReference>
<dbReference type="InterPro" id="IPR001633">
    <property type="entry name" value="EAL_dom"/>
</dbReference>
<evidence type="ECO:0000313" key="5">
    <source>
        <dbReference type="Proteomes" id="UP001589748"/>
    </source>
</evidence>
<feature type="transmembrane region" description="Helical" evidence="1">
    <location>
        <begin position="103"/>
        <end position="125"/>
    </location>
</feature>
<dbReference type="Gene3D" id="3.20.20.450">
    <property type="entry name" value="EAL domain"/>
    <property type="match status" value="1"/>
</dbReference>
<gene>
    <name evidence="4" type="ORF">ACFFVI_04300</name>
</gene>
<dbReference type="PROSITE" id="PS50887">
    <property type="entry name" value="GGDEF"/>
    <property type="match status" value="1"/>
</dbReference>
<accession>A0ABV5LQ48</accession>
<keyword evidence="1" id="KW-0472">Membrane</keyword>
<proteinExistence type="predicted"/>
<evidence type="ECO:0000259" key="2">
    <source>
        <dbReference type="PROSITE" id="PS50883"/>
    </source>
</evidence>
<reference evidence="4 5" key="1">
    <citation type="submission" date="2024-09" db="EMBL/GenBank/DDBJ databases">
        <authorList>
            <person name="Sun Q."/>
            <person name="Mori K."/>
        </authorList>
    </citation>
    <scope>NUCLEOTIDE SEQUENCE [LARGE SCALE GENOMIC DNA]</scope>
    <source>
        <strain evidence="4 5">TISTR 1856</strain>
    </source>
</reference>
<dbReference type="PANTHER" id="PTHR44757:SF2">
    <property type="entry name" value="BIOFILM ARCHITECTURE MAINTENANCE PROTEIN MBAA"/>
    <property type="match status" value="1"/>
</dbReference>
<dbReference type="InterPro" id="IPR000160">
    <property type="entry name" value="GGDEF_dom"/>
</dbReference>
<name>A0ABV5LQ48_9ACTN</name>
<dbReference type="SMART" id="SM00052">
    <property type="entry name" value="EAL"/>
    <property type="match status" value="1"/>
</dbReference>
<dbReference type="EMBL" id="JBHMDM010000002">
    <property type="protein sequence ID" value="MFB9376184.1"/>
    <property type="molecule type" value="Genomic_DNA"/>
</dbReference>
<keyword evidence="1" id="KW-0812">Transmembrane</keyword>